<evidence type="ECO:0000313" key="2">
    <source>
        <dbReference type="EMBL" id="GIU67192.1"/>
    </source>
</evidence>
<reference evidence="2" key="2">
    <citation type="journal article" date="2023" name="ISME Commun">
        <title>Characterization of a bloom-associated alphaproteobacterial lineage, 'Candidatus Phycosocius': insights into freshwater algal-bacterial interactions.</title>
        <authorList>
            <person name="Tanabe Y."/>
            <person name="Yamaguchi H."/>
            <person name="Yoshida M."/>
            <person name="Kai A."/>
            <person name="Okazaki Y."/>
        </authorList>
    </citation>
    <scope>NUCLEOTIDE SEQUENCE</scope>
    <source>
        <strain evidence="2">BOTRYCO-1</strain>
    </source>
</reference>
<keyword evidence="1" id="KW-0812">Transmembrane</keyword>
<protein>
    <submittedName>
        <fullName evidence="2">Uncharacterized protein</fullName>
    </submittedName>
</protein>
<keyword evidence="1" id="KW-1133">Transmembrane helix</keyword>
<keyword evidence="1" id="KW-0472">Membrane</keyword>
<keyword evidence="3" id="KW-1185">Reference proteome</keyword>
<evidence type="ECO:0000313" key="3">
    <source>
        <dbReference type="Proteomes" id="UP001161064"/>
    </source>
</evidence>
<organism evidence="2 3">
    <name type="scientific">Candidatus Phycosocius spiralis</name>
    <dbReference type="NCBI Taxonomy" id="2815099"/>
    <lineage>
        <taxon>Bacteria</taxon>
        <taxon>Pseudomonadati</taxon>
        <taxon>Pseudomonadota</taxon>
        <taxon>Alphaproteobacteria</taxon>
        <taxon>Caulobacterales</taxon>
        <taxon>Caulobacterales incertae sedis</taxon>
        <taxon>Candidatus Phycosocius</taxon>
    </lineage>
</organism>
<accession>A0ABQ4PVX4</accession>
<sequence length="57" mass="6764">MQQRNVYGLIEGHMDRKVRLFEQSYLAFMAPLSSPTILHLVPLWAPHYRPLKDNKQQ</sequence>
<reference evidence="2" key="1">
    <citation type="submission" date="2021-05" db="EMBL/GenBank/DDBJ databases">
        <authorList>
            <person name="Tanabe Y."/>
        </authorList>
    </citation>
    <scope>NUCLEOTIDE SEQUENCE</scope>
    <source>
        <strain evidence="2">BOTRYCO-1</strain>
    </source>
</reference>
<dbReference type="Proteomes" id="UP001161064">
    <property type="component" value="Unassembled WGS sequence"/>
</dbReference>
<name>A0ABQ4PVX4_9PROT</name>
<gene>
    <name evidence="2" type="ORF">PsB1_1346</name>
</gene>
<proteinExistence type="predicted"/>
<evidence type="ECO:0000256" key="1">
    <source>
        <dbReference type="SAM" id="Phobius"/>
    </source>
</evidence>
<feature type="transmembrane region" description="Helical" evidence="1">
    <location>
        <begin position="25"/>
        <end position="45"/>
    </location>
</feature>
<dbReference type="EMBL" id="BPFZ01000007">
    <property type="protein sequence ID" value="GIU67192.1"/>
    <property type="molecule type" value="Genomic_DNA"/>
</dbReference>
<comment type="caution">
    <text evidence="2">The sequence shown here is derived from an EMBL/GenBank/DDBJ whole genome shotgun (WGS) entry which is preliminary data.</text>
</comment>